<feature type="domain" description="Glycosyltransferase 2-like" evidence="1">
    <location>
        <begin position="8"/>
        <end position="133"/>
    </location>
</feature>
<dbReference type="KEGG" id="fcm:BIW12_03360"/>
<dbReference type="EMBL" id="CP017774">
    <property type="protein sequence ID" value="AOZ98547.1"/>
    <property type="molecule type" value="Genomic_DNA"/>
</dbReference>
<name>A0A1D9P7H2_9FLAO</name>
<dbReference type="PANTHER" id="PTHR22916:SF3">
    <property type="entry name" value="UDP-GLCNAC:BETAGAL BETA-1,3-N-ACETYLGLUCOSAMINYLTRANSFERASE-LIKE PROTEIN 1"/>
    <property type="match status" value="1"/>
</dbReference>
<reference evidence="2 3" key="1">
    <citation type="submission" date="2016-10" db="EMBL/GenBank/DDBJ databases">
        <title>Complete Genome Sequence of Flavobacterium sp. PK15.</title>
        <authorList>
            <person name="Ekwe A."/>
            <person name="Kim S.B."/>
        </authorList>
    </citation>
    <scope>NUCLEOTIDE SEQUENCE [LARGE SCALE GENOMIC DNA]</scope>
    <source>
        <strain evidence="2 3">PK15</strain>
    </source>
</reference>
<dbReference type="RefSeq" id="WP_071183815.1">
    <property type="nucleotide sequence ID" value="NZ_CP017774.1"/>
</dbReference>
<dbReference type="SUPFAM" id="SSF53448">
    <property type="entry name" value="Nucleotide-diphospho-sugar transferases"/>
    <property type="match status" value="1"/>
</dbReference>
<gene>
    <name evidence="2" type="ORF">BIW12_03360</name>
</gene>
<dbReference type="Proteomes" id="UP000178198">
    <property type="component" value="Chromosome"/>
</dbReference>
<keyword evidence="3" id="KW-1185">Reference proteome</keyword>
<dbReference type="InterPro" id="IPR001173">
    <property type="entry name" value="Glyco_trans_2-like"/>
</dbReference>
<dbReference type="Pfam" id="PF00535">
    <property type="entry name" value="Glycos_transf_2"/>
    <property type="match status" value="1"/>
</dbReference>
<protein>
    <recommendedName>
        <fullName evidence="1">Glycosyltransferase 2-like domain-containing protein</fullName>
    </recommendedName>
</protein>
<dbReference type="PANTHER" id="PTHR22916">
    <property type="entry name" value="GLYCOSYLTRANSFERASE"/>
    <property type="match status" value="1"/>
</dbReference>
<accession>A0A1D9P7H2</accession>
<evidence type="ECO:0000313" key="3">
    <source>
        <dbReference type="Proteomes" id="UP000178198"/>
    </source>
</evidence>
<organism evidence="2 3">
    <name type="scientific">Flavobacterium commune</name>
    <dbReference type="NCBI Taxonomy" id="1306519"/>
    <lineage>
        <taxon>Bacteria</taxon>
        <taxon>Pseudomonadati</taxon>
        <taxon>Bacteroidota</taxon>
        <taxon>Flavobacteriia</taxon>
        <taxon>Flavobacteriales</taxon>
        <taxon>Flavobacteriaceae</taxon>
        <taxon>Flavobacterium</taxon>
    </lineage>
</organism>
<dbReference type="InterPro" id="IPR029044">
    <property type="entry name" value="Nucleotide-diphossugar_trans"/>
</dbReference>
<proteinExistence type="predicted"/>
<evidence type="ECO:0000313" key="2">
    <source>
        <dbReference type="EMBL" id="AOZ98547.1"/>
    </source>
</evidence>
<dbReference type="STRING" id="1306519.BIW12_03360"/>
<dbReference type="OrthoDB" id="396512at2"/>
<dbReference type="GO" id="GO:0016758">
    <property type="term" value="F:hexosyltransferase activity"/>
    <property type="evidence" value="ECO:0007669"/>
    <property type="project" value="UniProtKB-ARBA"/>
</dbReference>
<dbReference type="Gene3D" id="3.90.550.10">
    <property type="entry name" value="Spore Coat Polysaccharide Biosynthesis Protein SpsA, Chain A"/>
    <property type="match status" value="1"/>
</dbReference>
<dbReference type="CDD" id="cd00761">
    <property type="entry name" value="Glyco_tranf_GTA_type"/>
    <property type="match status" value="1"/>
</dbReference>
<sequence>MNFPLVTVQIPTYNQKHYIKEAIDSVCSQSYNNVEIIVSDDCSPYDINEYLKDFVCKQNFKLIANKVNLGRVKNYRNTLYNHVKGKYFVNLDGDDYFIDSSFLEYAVNILEEYEKNYKPVVFEYNHNVQKIKDIVGEYIVIDENSILIDGIRYFQNLHKINEFTHASCIFKTETAKSIGFYSIDSLCSDFDSACRILLEGSIIVSSAKVAEWRIHENNASWSLNTEQYFSEKKSIKNIIDSAKGKVKPVDLLPLEKALNFGLYYKTLSLFENDKNYKEQIKFILFNSKVNFLYFKAIARFMINKMVK</sequence>
<evidence type="ECO:0000259" key="1">
    <source>
        <dbReference type="Pfam" id="PF00535"/>
    </source>
</evidence>
<dbReference type="AlphaFoldDB" id="A0A1D9P7H2"/>